<feature type="compositionally biased region" description="Low complexity" evidence="7">
    <location>
        <begin position="1105"/>
        <end position="1120"/>
    </location>
</feature>
<feature type="compositionally biased region" description="Basic residues" evidence="7">
    <location>
        <begin position="1139"/>
        <end position="1151"/>
    </location>
</feature>
<feature type="region of interest" description="Disordered" evidence="7">
    <location>
        <begin position="336"/>
        <end position="428"/>
    </location>
</feature>
<feature type="compositionally biased region" description="Basic residues" evidence="7">
    <location>
        <begin position="980"/>
        <end position="990"/>
    </location>
</feature>
<feature type="compositionally biased region" description="Polar residues" evidence="7">
    <location>
        <begin position="1632"/>
        <end position="1641"/>
    </location>
</feature>
<feature type="region of interest" description="Disordered" evidence="7">
    <location>
        <begin position="1302"/>
        <end position="1335"/>
    </location>
</feature>
<evidence type="ECO:0000256" key="5">
    <source>
        <dbReference type="ARBA" id="ARBA00023163"/>
    </source>
</evidence>
<feature type="compositionally biased region" description="Polar residues" evidence="7">
    <location>
        <begin position="381"/>
        <end position="396"/>
    </location>
</feature>
<feature type="region of interest" description="Disordered" evidence="7">
    <location>
        <begin position="1673"/>
        <end position="1716"/>
    </location>
</feature>
<evidence type="ECO:0000256" key="1">
    <source>
        <dbReference type="ARBA" id="ARBA00004123"/>
    </source>
</evidence>
<feature type="compositionally biased region" description="Pro residues" evidence="7">
    <location>
        <begin position="1566"/>
        <end position="1579"/>
    </location>
</feature>
<keyword evidence="5" id="KW-0804">Transcription</keyword>
<gene>
    <name evidence="9" type="ORF">N7493_000111</name>
</gene>
<evidence type="ECO:0000313" key="10">
    <source>
        <dbReference type="Proteomes" id="UP001215712"/>
    </source>
</evidence>
<dbReference type="GO" id="GO:0003723">
    <property type="term" value="F:RNA binding"/>
    <property type="evidence" value="ECO:0007669"/>
    <property type="project" value="UniProtKB-KW"/>
</dbReference>
<evidence type="ECO:0000256" key="4">
    <source>
        <dbReference type="ARBA" id="ARBA00023015"/>
    </source>
</evidence>
<evidence type="ECO:0000259" key="8">
    <source>
        <dbReference type="Pfam" id="PF23774"/>
    </source>
</evidence>
<evidence type="ECO:0000256" key="3">
    <source>
        <dbReference type="ARBA" id="ARBA00022884"/>
    </source>
</evidence>
<feature type="region of interest" description="Disordered" evidence="7">
    <location>
        <begin position="978"/>
        <end position="1185"/>
    </location>
</feature>
<dbReference type="SUPFAM" id="SSF50978">
    <property type="entry name" value="WD40 repeat-like"/>
    <property type="match status" value="1"/>
</dbReference>
<feature type="compositionally biased region" description="Polar residues" evidence="7">
    <location>
        <begin position="1302"/>
        <end position="1312"/>
    </location>
</feature>
<feature type="region of interest" description="Disordered" evidence="7">
    <location>
        <begin position="801"/>
        <end position="881"/>
    </location>
</feature>
<dbReference type="PANTHER" id="PTHR15528">
    <property type="entry name" value="PEROXISOME PROLIFERATOR ACTIVATED RECEPTOR GAMMA COACTIVATOR 1 PGC-1 -RELATED"/>
    <property type="match status" value="1"/>
</dbReference>
<feature type="compositionally biased region" description="Pro residues" evidence="7">
    <location>
        <begin position="1591"/>
        <end position="1600"/>
    </location>
</feature>
<dbReference type="GO" id="GO:0003712">
    <property type="term" value="F:transcription coregulator activity"/>
    <property type="evidence" value="ECO:0007669"/>
    <property type="project" value="InterPro"/>
</dbReference>
<proteinExistence type="predicted"/>
<keyword evidence="6" id="KW-0539">Nucleus</keyword>
<protein>
    <recommendedName>
        <fullName evidence="8">Gem-associated protein 5 TPR domain-containing protein</fullName>
    </recommendedName>
</protein>
<dbReference type="InterPro" id="IPR036322">
    <property type="entry name" value="WD40_repeat_dom_sf"/>
</dbReference>
<keyword evidence="10" id="KW-1185">Reference proteome</keyword>
<feature type="domain" description="Gem-associated protein 5 TPR" evidence="8">
    <location>
        <begin position="528"/>
        <end position="681"/>
    </location>
</feature>
<feature type="region of interest" description="Disordered" evidence="7">
    <location>
        <begin position="704"/>
        <end position="736"/>
    </location>
</feature>
<organism evidence="9 10">
    <name type="scientific">Penicillium malachiteum</name>
    <dbReference type="NCBI Taxonomy" id="1324776"/>
    <lineage>
        <taxon>Eukaryota</taxon>
        <taxon>Fungi</taxon>
        <taxon>Dikarya</taxon>
        <taxon>Ascomycota</taxon>
        <taxon>Pezizomycotina</taxon>
        <taxon>Eurotiomycetes</taxon>
        <taxon>Eurotiomycetidae</taxon>
        <taxon>Eurotiales</taxon>
        <taxon>Aspergillaceae</taxon>
        <taxon>Penicillium</taxon>
    </lineage>
</organism>
<evidence type="ECO:0000313" key="9">
    <source>
        <dbReference type="EMBL" id="KAJ5740239.1"/>
    </source>
</evidence>
<dbReference type="InterPro" id="IPR056421">
    <property type="entry name" value="TPR_GEMI5"/>
</dbReference>
<comment type="caution">
    <text evidence="9">The sequence shown here is derived from an EMBL/GenBank/DDBJ whole genome shotgun (WGS) entry which is preliminary data.</text>
</comment>
<dbReference type="InterPro" id="IPR034605">
    <property type="entry name" value="PGC-1"/>
</dbReference>
<dbReference type="GO" id="GO:0005634">
    <property type="term" value="C:nucleus"/>
    <property type="evidence" value="ECO:0007669"/>
    <property type="project" value="UniProtKB-SubCell"/>
</dbReference>
<keyword evidence="2" id="KW-0597">Phosphoprotein</keyword>
<dbReference type="Proteomes" id="UP001215712">
    <property type="component" value="Unassembled WGS sequence"/>
</dbReference>
<accession>A0AAD6HVP0</accession>
<reference evidence="9" key="1">
    <citation type="journal article" date="2023" name="IMA Fungus">
        <title>Comparative genomic study of the Penicillium genus elucidates a diverse pangenome and 15 lateral gene transfer events.</title>
        <authorList>
            <person name="Petersen C."/>
            <person name="Sorensen T."/>
            <person name="Nielsen M.R."/>
            <person name="Sondergaard T.E."/>
            <person name="Sorensen J.L."/>
            <person name="Fitzpatrick D.A."/>
            <person name="Frisvad J.C."/>
            <person name="Nielsen K.L."/>
        </authorList>
    </citation>
    <scope>NUCLEOTIDE SEQUENCE</scope>
    <source>
        <strain evidence="9">IBT 17514</strain>
    </source>
</reference>
<feature type="compositionally biased region" description="Low complexity" evidence="7">
    <location>
        <begin position="1410"/>
        <end position="1419"/>
    </location>
</feature>
<dbReference type="Pfam" id="PF23774">
    <property type="entry name" value="TPR_GEMI5"/>
    <property type="match status" value="1"/>
</dbReference>
<dbReference type="EMBL" id="JAQJAN010000001">
    <property type="protein sequence ID" value="KAJ5740239.1"/>
    <property type="molecule type" value="Genomic_DNA"/>
</dbReference>
<name>A0AAD6HVP0_9EURO</name>
<dbReference type="PANTHER" id="PTHR15528:SF11">
    <property type="entry name" value="FI18188P1"/>
    <property type="match status" value="1"/>
</dbReference>
<evidence type="ECO:0000256" key="7">
    <source>
        <dbReference type="SAM" id="MobiDB-lite"/>
    </source>
</evidence>
<sequence>MEKLTWNRSLLPEPRLPQTVKAMVPMQVQASEPLFQACAATASLFLYAVGPLILCLHHDILAVERQFRSHQHDIDFISVDNVSERGSGRLAVSYDVNQTAIVWDIFTGKELSRFASFDPLRVASWMRNGNVAFGNDKGEVILFEPSTSEHISTRTIFDPITSLAPSMDCRTFAIGYQNGSILIATLLPQFTILHTLTTSRGPSPIISISWHASSSKQKSDMLATQASSGDLRVWSVSKPASKESPRVIRVLKRSDSSNADPKWMAWSKNGKILQFLEGETWSWDVRTKHVTYEPIPTVHGVRGLANHGPTATLFTVGPQNTVQQYDLDTLTMVANVQPPAASPPPVQVVPEEHLAQKPSPPRRLQEAPNLREGPNRRRTPFESNVDNLKQQRSNVISPASSRSRTESVSSKASSGKFRTGAFAPPSVSAQSATTFSMTSGDHDTPQPSAGYPYASSVSLSSVRSSRAGSRLRNEVQMSPAEKNVVDLFPFIRARLNDVPYKPQPSIDENSLTPNDLRQQMLSVVFGWDGDIAGLIRDEWSRHAHGSQSAILLAQWLGETDTDQMADMIGNGPTTTTDWMLLALSQMTGHAQANKVGQSFVRKLLEIGDIHTAASILIGIGDSNDAIEVYVSRKHFMEAILMTCLLMPTDWQRQSYLVRRWGEHVVTQSQQQLAIRCFMCSGSEPSEPWTSPGAQQATTFADVMGGRSPLASPELTQPMLAPPRPSSASNQRGTTKGPALKLITSFDAKSNKRFKFPGLKTDDQTPTNAPGVTPIAESAIAESAVGSWKLSNIQSLNQAMTSRTTTPAFNRRRLPSIGETPVDVHPPAYPRSLSYKSSSAYGSTSEADDTNGQDQSQDEQADDGFLTPAKYDSVKPSPQTAVQGSDKFATIKGLPSPGPGLFEALRNASEMNGSRDRKPDGLQLDLVHGEEVYPGPRSQSGLLHSAKSTSTMHSYASAKSPSVSVRSIDQYISSLDEANYHSKKRTHRTGRERRNTDDGASQTSRIGRDESRETRGRNERRYIQSANRSPSSPVPMSPDELARHHTAEAEKPRKKSHSRVRSSSRMRKGESRNRQRSASRQTASRLAGEQSTRGRSTDRQNPSARSPSSPLPMTLPTSDSSQQDGVDDPLRIVAGNRERLRSHHRSASRRRTDRNGSSKREASPESKHKVSHSQPEIRLPQEFELPARPENFEQLSSKAFGQEEVLSAKAFGQDDMLSSQAFGDVEIEVLGNQAYGQENLLNSKAFGQEEVLSAKAFGHEATLSNQTFVHQETLGSHAFGQGETLGSQTFGQEVQTLSSKAFGQQNGFTNGHSQVRPPSAANDLHEQVSPTTPFVSLAERKRRELAAAELEARRLSLARNPSAPNIPFPGELSSARSPLESPPPFHGNSYFPRAPSRNNIPPPKRSPEYNSGSDSSSSGGRTHPIGLPATPRAMRHPKYGGGREERPPSVPVVSLDHYGRPITSDARYQSEAAQRIGRSMSVPMPEGPATRYKNPQPGPSDVPMHPHYKPNLPRSRSSSRVRNGGGHRRTGSGGYIAVNSPQVSVSIEEAIDNSMLGQTSGPQIELIPPPPPPPPAPPSGPILLPELQHLSGPPPPPPFPMPMEVTSPRQSTATIDVAIENDDYAPTIHVNASEPTKTVSKRTSFEHHRRNRSGNNESFATKLRSLTRIRGNSRSVEPWGTATEWGSDPHELDMPYETLHSRSYAPSQHAQGQGYGF</sequence>
<feature type="region of interest" description="Disordered" evidence="7">
    <location>
        <begin position="1359"/>
        <end position="1536"/>
    </location>
</feature>
<feature type="compositionally biased region" description="Basic residues" evidence="7">
    <location>
        <begin position="1051"/>
        <end position="1065"/>
    </location>
</feature>
<feature type="compositionally biased region" description="Basic and acidic residues" evidence="7">
    <location>
        <begin position="1039"/>
        <end position="1050"/>
    </location>
</feature>
<feature type="compositionally biased region" description="Acidic residues" evidence="7">
    <location>
        <begin position="845"/>
        <end position="861"/>
    </location>
</feature>
<comment type="subcellular location">
    <subcellularLocation>
        <location evidence="1">Nucleus</location>
    </subcellularLocation>
</comment>
<evidence type="ECO:0000256" key="6">
    <source>
        <dbReference type="ARBA" id="ARBA00023242"/>
    </source>
</evidence>
<keyword evidence="4" id="KW-0805">Transcription regulation</keyword>
<dbReference type="Gene3D" id="2.130.10.10">
    <property type="entry name" value="YVTN repeat-like/Quinoprotein amine dehydrogenase"/>
    <property type="match status" value="1"/>
</dbReference>
<feature type="compositionally biased region" description="Basic and acidic residues" evidence="7">
    <location>
        <begin position="1152"/>
        <end position="1167"/>
    </location>
</feature>
<feature type="compositionally biased region" description="Low complexity" evidence="7">
    <location>
        <begin position="829"/>
        <end position="844"/>
    </location>
</feature>
<dbReference type="FunFam" id="2.130.10.10:FF:000577">
    <property type="entry name" value="WD domain G-beta repeat protein"/>
    <property type="match status" value="1"/>
</dbReference>
<keyword evidence="3" id="KW-0694">RNA-binding</keyword>
<feature type="compositionally biased region" description="Low complexity" evidence="7">
    <location>
        <begin position="397"/>
        <end position="414"/>
    </location>
</feature>
<feature type="compositionally biased region" description="Low complexity" evidence="7">
    <location>
        <begin position="1075"/>
        <end position="1084"/>
    </location>
</feature>
<evidence type="ECO:0000256" key="2">
    <source>
        <dbReference type="ARBA" id="ARBA00022553"/>
    </source>
</evidence>
<feature type="compositionally biased region" description="Basic and acidic residues" evidence="7">
    <location>
        <begin position="1005"/>
        <end position="1021"/>
    </location>
</feature>
<reference evidence="9" key="2">
    <citation type="submission" date="2023-01" db="EMBL/GenBank/DDBJ databases">
        <authorList>
            <person name="Petersen C."/>
        </authorList>
    </citation>
    <scope>NUCLEOTIDE SEQUENCE</scope>
    <source>
        <strain evidence="9">IBT 17514</strain>
    </source>
</reference>
<dbReference type="GO" id="GO:0045944">
    <property type="term" value="P:positive regulation of transcription by RNA polymerase II"/>
    <property type="evidence" value="ECO:0007669"/>
    <property type="project" value="TreeGrafter"/>
</dbReference>
<dbReference type="InterPro" id="IPR015943">
    <property type="entry name" value="WD40/YVTN_repeat-like_dom_sf"/>
</dbReference>
<feature type="region of interest" description="Disordered" evidence="7">
    <location>
        <begin position="1557"/>
        <end position="1609"/>
    </location>
</feature>
<feature type="compositionally biased region" description="Polar residues" evidence="7">
    <location>
        <begin position="1088"/>
        <end position="1104"/>
    </location>
</feature>
<feature type="region of interest" description="Disordered" evidence="7">
    <location>
        <begin position="1630"/>
        <end position="1658"/>
    </location>
</feature>